<evidence type="ECO:0000313" key="2">
    <source>
        <dbReference type="Proteomes" id="UP001465668"/>
    </source>
</evidence>
<dbReference type="Proteomes" id="UP001465668">
    <property type="component" value="Unassembled WGS sequence"/>
</dbReference>
<reference evidence="1 2" key="1">
    <citation type="submission" date="2024-02" db="EMBL/GenBank/DDBJ databases">
        <title>First draft genome assembly of two strains of Seiridium cardinale.</title>
        <authorList>
            <person name="Emiliani G."/>
            <person name="Scali E."/>
        </authorList>
    </citation>
    <scope>NUCLEOTIDE SEQUENCE [LARGE SCALE GENOMIC DNA]</scope>
    <source>
        <strain evidence="1 2">BM-138-000479</strain>
    </source>
</reference>
<organism evidence="1 2">
    <name type="scientific">Seiridium cardinale</name>
    <dbReference type="NCBI Taxonomy" id="138064"/>
    <lineage>
        <taxon>Eukaryota</taxon>
        <taxon>Fungi</taxon>
        <taxon>Dikarya</taxon>
        <taxon>Ascomycota</taxon>
        <taxon>Pezizomycotina</taxon>
        <taxon>Sordariomycetes</taxon>
        <taxon>Xylariomycetidae</taxon>
        <taxon>Amphisphaeriales</taxon>
        <taxon>Sporocadaceae</taxon>
        <taxon>Seiridium</taxon>
    </lineage>
</organism>
<comment type="caution">
    <text evidence="1">The sequence shown here is derived from an EMBL/GenBank/DDBJ whole genome shotgun (WGS) entry which is preliminary data.</text>
</comment>
<evidence type="ECO:0000313" key="1">
    <source>
        <dbReference type="EMBL" id="KAK9779150.1"/>
    </source>
</evidence>
<gene>
    <name evidence="1" type="ORF">SCAR479_04017</name>
</gene>
<proteinExistence type="predicted"/>
<name>A0ABR2XZM0_9PEZI</name>
<accession>A0ABR2XZM0</accession>
<keyword evidence="2" id="KW-1185">Reference proteome</keyword>
<dbReference type="EMBL" id="JARVKM010000012">
    <property type="protein sequence ID" value="KAK9779150.1"/>
    <property type="molecule type" value="Genomic_DNA"/>
</dbReference>
<sequence length="86" mass="9220">MSTHFGDHCVGEITIVDRKYGFQILANQSGDMAIVCQEIVCPTDFQDPIPTALCVGDGEVAGNVAGRETFLTGRRVNASLTSTLYP</sequence>
<protein>
    <submittedName>
        <fullName evidence="1">Uncharacterized protein</fullName>
    </submittedName>
</protein>